<name>A0ABY2YZG7_9LACO</name>
<evidence type="ECO:0000313" key="1">
    <source>
        <dbReference type="EMBL" id="TPR23113.1"/>
    </source>
</evidence>
<proteinExistence type="predicted"/>
<sequence>MKVNYKKYPELKAETYFNLNGLFDIMPVALKENHPHVAIITLKKLNQIMDDYDYLKTQSAIDKYNNFVRLTKEIFGDECVANV</sequence>
<evidence type="ECO:0000313" key="2">
    <source>
        <dbReference type="Proteomes" id="UP000777560"/>
    </source>
</evidence>
<accession>A0ABY2YZG7</accession>
<reference evidence="1 2" key="1">
    <citation type="submission" date="2018-08" db="EMBL/GenBank/DDBJ databases">
        <title>Comparative genomics of wild bee and flower associated Lactobacillus reveals potential adaptation to the bee host.</title>
        <authorList>
            <person name="Vuong H.Q."/>
            <person name="Mcfrederick Q.S."/>
        </authorList>
    </citation>
    <scope>NUCLEOTIDE SEQUENCE [LARGE SCALE GENOMIC DNA]</scope>
    <source>
        <strain evidence="1 2">HV_13</strain>
    </source>
</reference>
<dbReference type="EMBL" id="QUAV01000006">
    <property type="protein sequence ID" value="TPR23113.1"/>
    <property type="molecule type" value="Genomic_DNA"/>
</dbReference>
<dbReference type="Proteomes" id="UP000777560">
    <property type="component" value="Unassembled WGS sequence"/>
</dbReference>
<dbReference type="RefSeq" id="WP_140926053.1">
    <property type="nucleotide sequence ID" value="NZ_QUAU01000006.1"/>
</dbReference>
<keyword evidence="2" id="KW-1185">Reference proteome</keyword>
<protein>
    <submittedName>
        <fullName evidence="1">Uncharacterized protein</fullName>
    </submittedName>
</protein>
<comment type="caution">
    <text evidence="1">The sequence shown here is derived from an EMBL/GenBank/DDBJ whole genome shotgun (WGS) entry which is preliminary data.</text>
</comment>
<gene>
    <name evidence="1" type="ORF">DY114_07330</name>
</gene>
<organism evidence="1 2">
    <name type="scientific">Apilactobacillus micheneri</name>
    <dbReference type="NCBI Taxonomy" id="1899430"/>
    <lineage>
        <taxon>Bacteria</taxon>
        <taxon>Bacillati</taxon>
        <taxon>Bacillota</taxon>
        <taxon>Bacilli</taxon>
        <taxon>Lactobacillales</taxon>
        <taxon>Lactobacillaceae</taxon>
        <taxon>Apilactobacillus</taxon>
    </lineage>
</organism>